<accession>A0AAI9SX04</accession>
<reference evidence="2" key="1">
    <citation type="journal article" date="2022" name="DNA Res.">
        <title>Genome analysis of five recently described species of the CUG-Ser clade uncovers Candida theae as a new hybrid lineage with pathogenic potential in the Candida parapsilosis species complex.</title>
        <authorList>
            <person name="Mixao V."/>
            <person name="Del Olmo V."/>
            <person name="Hegedusova E."/>
            <person name="Saus E."/>
            <person name="Pryszcz L."/>
            <person name="Cillingova A."/>
            <person name="Nosek J."/>
            <person name="Gabaldon T."/>
        </authorList>
    </citation>
    <scope>NUCLEOTIDE SEQUENCE</scope>
    <source>
        <strain evidence="2">CBS 10844</strain>
    </source>
</reference>
<sequence length="245" mass="27880">MSIGQLVTRYSFFFIKVFILRFDRKHVDYETSLLNEVAPGPVGIISSLYVLYAVNIPTSYYFKILLQKPKGLEERREEVGGGGGGGEEDEGGESFKARSNKNSSRELTLSNQFPVHTLFILLLLNNGFKSLIPAVVGLLIGKLYAYDLLPGGTSWFVPKFIFQLFINPRRKLLQSLQLIHQRIFNPRYQPLTISESTDPSAIRMNSEEPEDNDDLLDETRRQESQIRAETPVRPLGSQFLDTFRT</sequence>
<dbReference type="EMBL" id="JAHUZD010000105">
    <property type="protein sequence ID" value="KAI3404300.2"/>
    <property type="molecule type" value="Genomic_DNA"/>
</dbReference>
<proteinExistence type="predicted"/>
<evidence type="ECO:0000313" key="2">
    <source>
        <dbReference type="EMBL" id="KAI3404300.2"/>
    </source>
</evidence>
<comment type="caution">
    <text evidence="2">The sequence shown here is derived from an EMBL/GenBank/DDBJ whole genome shotgun (WGS) entry which is preliminary data.</text>
</comment>
<feature type="region of interest" description="Disordered" evidence="1">
    <location>
        <begin position="75"/>
        <end position="98"/>
    </location>
</feature>
<organism evidence="2 3">
    <name type="scientific">Candida oxycetoniae</name>
    <dbReference type="NCBI Taxonomy" id="497107"/>
    <lineage>
        <taxon>Eukaryota</taxon>
        <taxon>Fungi</taxon>
        <taxon>Dikarya</taxon>
        <taxon>Ascomycota</taxon>
        <taxon>Saccharomycotina</taxon>
        <taxon>Pichiomycetes</taxon>
        <taxon>Debaryomycetaceae</taxon>
        <taxon>Candida/Lodderomyces clade</taxon>
        <taxon>Candida</taxon>
    </lineage>
</organism>
<dbReference type="RefSeq" id="XP_049180045.1">
    <property type="nucleotide sequence ID" value="XM_049324220.1"/>
</dbReference>
<evidence type="ECO:0000313" key="3">
    <source>
        <dbReference type="Proteomes" id="UP001202479"/>
    </source>
</evidence>
<feature type="compositionally biased region" description="Acidic residues" evidence="1">
    <location>
        <begin position="207"/>
        <end position="216"/>
    </location>
</feature>
<dbReference type="GeneID" id="73380556"/>
<dbReference type="AlphaFoldDB" id="A0AAI9SX04"/>
<dbReference type="Proteomes" id="UP001202479">
    <property type="component" value="Unassembled WGS sequence"/>
</dbReference>
<protein>
    <submittedName>
        <fullName evidence="2">Uncharacterized protein</fullName>
    </submittedName>
</protein>
<name>A0AAI9SX04_9ASCO</name>
<evidence type="ECO:0000256" key="1">
    <source>
        <dbReference type="SAM" id="MobiDB-lite"/>
    </source>
</evidence>
<gene>
    <name evidence="2" type="ORF">KGF56_002939</name>
</gene>
<feature type="region of interest" description="Disordered" evidence="1">
    <location>
        <begin position="191"/>
        <end position="216"/>
    </location>
</feature>
<keyword evidence="3" id="KW-1185">Reference proteome</keyword>